<dbReference type="CDD" id="cd00732">
    <property type="entry name" value="CheW"/>
    <property type="match status" value="1"/>
</dbReference>
<protein>
    <submittedName>
        <fullName evidence="2">Chemotaxis protein CheW</fullName>
    </submittedName>
</protein>
<dbReference type="AlphaFoldDB" id="A0A3M8DI51"/>
<dbReference type="EMBL" id="RHHQ01000010">
    <property type="protein sequence ID" value="RNB87783.1"/>
    <property type="molecule type" value="Genomic_DNA"/>
</dbReference>
<dbReference type="InterPro" id="IPR002545">
    <property type="entry name" value="CheW-lke_dom"/>
</dbReference>
<dbReference type="Gene3D" id="2.40.50.180">
    <property type="entry name" value="CheA-289, Domain 4"/>
    <property type="match status" value="1"/>
</dbReference>
<dbReference type="SMART" id="SM00260">
    <property type="entry name" value="CheW"/>
    <property type="match status" value="1"/>
</dbReference>
<dbReference type="GO" id="GO:0007165">
    <property type="term" value="P:signal transduction"/>
    <property type="evidence" value="ECO:0007669"/>
    <property type="project" value="InterPro"/>
</dbReference>
<dbReference type="GO" id="GO:0006935">
    <property type="term" value="P:chemotaxis"/>
    <property type="evidence" value="ECO:0007669"/>
    <property type="project" value="InterPro"/>
</dbReference>
<accession>A0A3M8DI51</accession>
<dbReference type="RefSeq" id="WP_122918388.1">
    <property type="nucleotide sequence ID" value="NZ_RHHQ01000010.1"/>
</dbReference>
<sequence length="162" mass="17871">MSTQVKKGAADWEMAGDSLQTILFRMGDEFYGLPIEAIKEIIKPLPVTRFPRSPQYVEGIIDLRNKILPIINLRKLFGLESIPLTEESRFIDIHMEGMQVGIVVDAVSEVVRIPVSQVEAAPALIAGVDGKYLYGVARLQDRLILLLDLNATLASIQPGTAQ</sequence>
<dbReference type="PANTHER" id="PTHR22617:SF23">
    <property type="entry name" value="CHEMOTAXIS PROTEIN CHEW"/>
    <property type="match status" value="1"/>
</dbReference>
<dbReference type="Proteomes" id="UP000271031">
    <property type="component" value="Unassembled WGS sequence"/>
</dbReference>
<comment type="caution">
    <text evidence="2">The sequence shown here is derived from an EMBL/GenBank/DDBJ whole genome shotgun (WGS) entry which is preliminary data.</text>
</comment>
<dbReference type="Gene3D" id="2.30.30.40">
    <property type="entry name" value="SH3 Domains"/>
    <property type="match status" value="1"/>
</dbReference>
<reference evidence="2 3" key="1">
    <citation type="submission" date="2018-10" db="EMBL/GenBank/DDBJ databases">
        <title>Phylogenomics of Brevibacillus.</title>
        <authorList>
            <person name="Dunlap C."/>
        </authorList>
    </citation>
    <scope>NUCLEOTIDE SEQUENCE [LARGE SCALE GENOMIC DNA]</scope>
    <source>
        <strain evidence="2 3">JCM 15716</strain>
    </source>
</reference>
<dbReference type="InterPro" id="IPR036061">
    <property type="entry name" value="CheW-like_dom_sf"/>
</dbReference>
<proteinExistence type="predicted"/>
<dbReference type="OrthoDB" id="9794382at2"/>
<dbReference type="SUPFAM" id="SSF50341">
    <property type="entry name" value="CheW-like"/>
    <property type="match status" value="1"/>
</dbReference>
<name>A0A3M8DI51_9BACL</name>
<gene>
    <name evidence="2" type="ORF">EDM56_13200</name>
</gene>
<dbReference type="InterPro" id="IPR039315">
    <property type="entry name" value="CheW"/>
</dbReference>
<organism evidence="2 3">
    <name type="scientific">Brevibacillus fluminis</name>
    <dbReference type="NCBI Taxonomy" id="511487"/>
    <lineage>
        <taxon>Bacteria</taxon>
        <taxon>Bacillati</taxon>
        <taxon>Bacillota</taxon>
        <taxon>Bacilli</taxon>
        <taxon>Bacillales</taxon>
        <taxon>Paenibacillaceae</taxon>
        <taxon>Brevibacillus</taxon>
    </lineage>
</organism>
<keyword evidence="3" id="KW-1185">Reference proteome</keyword>
<evidence type="ECO:0000259" key="1">
    <source>
        <dbReference type="PROSITE" id="PS50851"/>
    </source>
</evidence>
<dbReference type="PANTHER" id="PTHR22617">
    <property type="entry name" value="CHEMOTAXIS SENSOR HISTIDINE KINASE-RELATED"/>
    <property type="match status" value="1"/>
</dbReference>
<dbReference type="Pfam" id="PF01584">
    <property type="entry name" value="CheW"/>
    <property type="match status" value="1"/>
</dbReference>
<feature type="domain" description="CheW-like" evidence="1">
    <location>
        <begin position="18"/>
        <end position="158"/>
    </location>
</feature>
<evidence type="ECO:0000313" key="3">
    <source>
        <dbReference type="Proteomes" id="UP000271031"/>
    </source>
</evidence>
<evidence type="ECO:0000313" key="2">
    <source>
        <dbReference type="EMBL" id="RNB87783.1"/>
    </source>
</evidence>
<dbReference type="GO" id="GO:0005829">
    <property type="term" value="C:cytosol"/>
    <property type="evidence" value="ECO:0007669"/>
    <property type="project" value="TreeGrafter"/>
</dbReference>
<dbReference type="PROSITE" id="PS50851">
    <property type="entry name" value="CHEW"/>
    <property type="match status" value="1"/>
</dbReference>